<dbReference type="NCBIfam" id="NF006108">
    <property type="entry name" value="PRK08259.1"/>
    <property type="match status" value="1"/>
</dbReference>
<dbReference type="Gene3D" id="1.10.287.2460">
    <property type="match status" value="1"/>
</dbReference>
<dbReference type="InterPro" id="IPR001753">
    <property type="entry name" value="Enoyl-CoA_hydra/iso"/>
</dbReference>
<reference evidence="2" key="1">
    <citation type="submission" date="2019-04" db="EMBL/GenBank/DDBJ databases">
        <authorList>
            <person name="Melise S."/>
            <person name="Noan J."/>
            <person name="Okalmin O."/>
        </authorList>
    </citation>
    <scope>NUCLEOTIDE SEQUENCE</scope>
    <source>
        <strain evidence="2">FN9</strain>
    </source>
</reference>
<dbReference type="Gene3D" id="3.90.226.10">
    <property type="entry name" value="2-enoyl-CoA Hydratase, Chain A, domain 1"/>
    <property type="match status" value="1"/>
</dbReference>
<dbReference type="EMBL" id="CAAKMV010000125">
    <property type="protein sequence ID" value="VIO56702.1"/>
    <property type="molecule type" value="Genomic_DNA"/>
</dbReference>
<evidence type="ECO:0008006" key="3">
    <source>
        <dbReference type="Google" id="ProtNLM"/>
    </source>
</evidence>
<dbReference type="Pfam" id="PF00378">
    <property type="entry name" value="ECH_1"/>
    <property type="match status" value="1"/>
</dbReference>
<comment type="similarity">
    <text evidence="1">Belongs to the enoyl-CoA hydratase/isomerase family.</text>
</comment>
<name>A0A4E9E7Q6_GIBZA</name>
<evidence type="ECO:0000313" key="2">
    <source>
        <dbReference type="EMBL" id="VIO56702.1"/>
    </source>
</evidence>
<dbReference type="CDD" id="cd06558">
    <property type="entry name" value="crotonase-like"/>
    <property type="match status" value="1"/>
</dbReference>
<accession>A0A4E9E7Q6</accession>
<proteinExistence type="inferred from homology"/>
<dbReference type="AlphaFoldDB" id="A0A4E9E7Q6"/>
<dbReference type="PANTHER" id="PTHR43802:SF1">
    <property type="entry name" value="IP11341P-RELATED"/>
    <property type="match status" value="1"/>
</dbReference>
<dbReference type="PANTHER" id="PTHR43802">
    <property type="entry name" value="ENOYL-COA HYDRATASE"/>
    <property type="match status" value="1"/>
</dbReference>
<dbReference type="InterPro" id="IPR029045">
    <property type="entry name" value="ClpP/crotonase-like_dom_sf"/>
</dbReference>
<organism evidence="2">
    <name type="scientific">Gibberella zeae</name>
    <name type="common">Wheat head blight fungus</name>
    <name type="synonym">Fusarium graminearum</name>
    <dbReference type="NCBI Taxonomy" id="5518"/>
    <lineage>
        <taxon>Eukaryota</taxon>
        <taxon>Fungi</taxon>
        <taxon>Dikarya</taxon>
        <taxon>Ascomycota</taxon>
        <taxon>Pezizomycotina</taxon>
        <taxon>Sordariomycetes</taxon>
        <taxon>Hypocreomycetidae</taxon>
        <taxon>Hypocreales</taxon>
        <taxon>Nectriaceae</taxon>
        <taxon>Fusarium</taxon>
    </lineage>
</organism>
<sequence length="916" mass="102182">MTDTEPRAVQATQTADGITTITISRPHRKNAVDGATAKKLAEAVLAFENDETQKVCILYGDHGTFCAGFDLHEVAKYNSGEETAGYRGPTVDPAHGVNGRNYGPMGPSRMQVKKPVISAVSGYAVAGGLELSLIGDIRIAEEDAVFGVFCRRFGVPLIDGGTVRLQAIIGLGRAMDMILTGRAVKADEALQFGLANRVVPKGQALTEATKIAKQLLTFPQECMNVDRSSCYYSLYNATSFQDALRNEYENGVKVVNTESVKGAAAFSSGGVPKLSARVVSEVIAWTGFSMDLPSTDLDGPIEELDSVRNKRDRAIQQPRRLCMSDMRCRLCLFNVGEDDMVVARVTDAAVEEFSPEFTFEPMNHIHDSDNHVRIHACGRPCEEKGEPVPFFHVECRKFKQHDVFRAVSTGCFQFEPTVHEQNRRFTRINYLLARRLQDIIQMNLPAEIVHTIAKMLVHECATITNQEQSLGWGQAPRSIRLDSAVYATYSVIDGVRYVKSLTNFPDQGREEYTLLSKEGQTHSRLYIAHDYRGVRAVKLCPSDAPLSGSGPITNCYWRNILDAERIMIYKDGLTVGNITVLRKSGSRSISDDTRWAYLDHPSDILDLQSLDKGLGSDHSTARMASFECNVEGITGYTVVTDGHRTATVHAHRSDEEFRFYAEIDYSWPCGFFIYMPLDKGEYLTEICRRLGEDPHSDETGSGSLVFMTNKGRVTLFGATVSQADTTSFHKLATPSSNGSQVYINEWTYDNIDQVRYIAFSNDIPSQEEIPIPSCLAPEFPSACTKTNGPWFTSSCSMKGISKITLCRDSSLAHKAIIGMLVEYSDGHRESLGRFRFDKTLEKFCLDSNTDLYVGSGRNIWDFLYVEQIVTSPRHEKAHLRWMKLPRDGTLEWWNSYQHSILRNTSGEVTNFDGQRL</sequence>
<protein>
    <recommendedName>
        <fullName evidence="3">Enoyl-CoA hydratase</fullName>
    </recommendedName>
</protein>
<dbReference type="SUPFAM" id="SSF52096">
    <property type="entry name" value="ClpP/crotonase"/>
    <property type="match status" value="1"/>
</dbReference>
<evidence type="ECO:0000256" key="1">
    <source>
        <dbReference type="ARBA" id="ARBA00005254"/>
    </source>
</evidence>
<gene>
    <name evidence="2" type="ORF">FUG_LOCUS220940</name>
</gene>